<evidence type="ECO:0000313" key="8">
    <source>
        <dbReference type="EMBL" id="CAF3783179.1"/>
    </source>
</evidence>
<evidence type="ECO:0000256" key="5">
    <source>
        <dbReference type="SAM" id="MobiDB-lite"/>
    </source>
</evidence>
<keyword evidence="2" id="KW-0547">Nucleotide-binding</keyword>
<evidence type="ECO:0000313" key="9">
    <source>
        <dbReference type="Proteomes" id="UP000682733"/>
    </source>
</evidence>
<dbReference type="SMART" id="SM00256">
    <property type="entry name" value="FBOX"/>
    <property type="match status" value="1"/>
</dbReference>
<dbReference type="GO" id="GO:0140662">
    <property type="term" value="F:ATP-dependent protein folding chaperone"/>
    <property type="evidence" value="ECO:0007669"/>
    <property type="project" value="InterPro"/>
</dbReference>
<dbReference type="AlphaFoldDB" id="A0A8S2IW52"/>
<dbReference type="InterPro" id="IPR001404">
    <property type="entry name" value="Hsp90_fam"/>
</dbReference>
<feature type="region of interest" description="Disordered" evidence="5">
    <location>
        <begin position="175"/>
        <end position="200"/>
    </location>
</feature>
<dbReference type="Pfam" id="PF12937">
    <property type="entry name" value="F-box-like"/>
    <property type="match status" value="1"/>
</dbReference>
<gene>
    <name evidence="7" type="ORF">OVA965_LOCUS15196</name>
    <name evidence="8" type="ORF">TMI583_LOCUS15202</name>
</gene>
<dbReference type="Proteomes" id="UP000682733">
    <property type="component" value="Unassembled WGS sequence"/>
</dbReference>
<sequence>MMATTPILNLKDEINNGLILPREILQFIFFKIKPFNDLLLTSTVCHQWRQITAEPVFFNRYFSFDKRCKEKLVSWFQFTNKDDITFDSISGSGGDGRKQAEGVVHGKPKIEQNGIGMTKDYLVYKLGTTASRRSYVLMETLQTGSDASMIRQFGIGFYSCYLVADRVIVISKNNDDEHSRTNNGYSNVLELNDNGSDSDDHAELELQQEHQEPFSFLSKTSVIKSAKRRKVTLEKNGSKRPRTTFENDSDADKNEDQHLDLQLMVYYLKQLSQNHVNLEKQLKQIITNQKRDQEMLKFFRKPEKNTKSIIETKGM</sequence>
<dbReference type="InterPro" id="IPR020575">
    <property type="entry name" value="Hsp90_N"/>
</dbReference>
<evidence type="ECO:0000256" key="1">
    <source>
        <dbReference type="ARBA" id="ARBA00008239"/>
    </source>
</evidence>
<name>A0A8S2IW52_9BILA</name>
<dbReference type="Gene3D" id="3.30.565.10">
    <property type="entry name" value="Histidine kinase-like ATPase, C-terminal domain"/>
    <property type="match status" value="1"/>
</dbReference>
<dbReference type="EMBL" id="CAJNOK010006777">
    <property type="protein sequence ID" value="CAF1014170.1"/>
    <property type="molecule type" value="Genomic_DNA"/>
</dbReference>
<accession>A0A8S2IW52</accession>
<dbReference type="PRINTS" id="PR00775">
    <property type="entry name" value="HEATSHOCK90"/>
</dbReference>
<dbReference type="SUPFAM" id="SSF55874">
    <property type="entry name" value="ATPase domain of HSP90 chaperone/DNA topoisomerase II/histidine kinase"/>
    <property type="match status" value="1"/>
</dbReference>
<dbReference type="Proteomes" id="UP000677228">
    <property type="component" value="Unassembled WGS sequence"/>
</dbReference>
<dbReference type="PANTHER" id="PTHR11528">
    <property type="entry name" value="HEAT SHOCK PROTEIN 90 FAMILY MEMBER"/>
    <property type="match status" value="1"/>
</dbReference>
<organism evidence="8 9">
    <name type="scientific">Didymodactylos carnosus</name>
    <dbReference type="NCBI Taxonomy" id="1234261"/>
    <lineage>
        <taxon>Eukaryota</taxon>
        <taxon>Metazoa</taxon>
        <taxon>Spiralia</taxon>
        <taxon>Gnathifera</taxon>
        <taxon>Rotifera</taxon>
        <taxon>Eurotatoria</taxon>
        <taxon>Bdelloidea</taxon>
        <taxon>Philodinida</taxon>
        <taxon>Philodinidae</taxon>
        <taxon>Didymodactylos</taxon>
    </lineage>
</organism>
<keyword evidence="4" id="KW-0143">Chaperone</keyword>
<proteinExistence type="inferred from homology"/>
<evidence type="ECO:0000313" key="7">
    <source>
        <dbReference type="EMBL" id="CAF1014170.1"/>
    </source>
</evidence>
<comment type="caution">
    <text evidence="8">The sequence shown here is derived from an EMBL/GenBank/DDBJ whole genome shotgun (WGS) entry which is preliminary data.</text>
</comment>
<dbReference type="EMBL" id="CAJOBA010006786">
    <property type="protein sequence ID" value="CAF3783179.1"/>
    <property type="molecule type" value="Genomic_DNA"/>
</dbReference>
<evidence type="ECO:0000256" key="4">
    <source>
        <dbReference type="ARBA" id="ARBA00023186"/>
    </source>
</evidence>
<feature type="domain" description="F-box" evidence="6">
    <location>
        <begin position="20"/>
        <end position="61"/>
    </location>
</feature>
<reference evidence="8" key="1">
    <citation type="submission" date="2021-02" db="EMBL/GenBank/DDBJ databases">
        <authorList>
            <person name="Nowell W R."/>
        </authorList>
    </citation>
    <scope>NUCLEOTIDE SEQUENCE</scope>
</reference>
<dbReference type="GO" id="GO:0005524">
    <property type="term" value="F:ATP binding"/>
    <property type="evidence" value="ECO:0007669"/>
    <property type="project" value="UniProtKB-KW"/>
</dbReference>
<evidence type="ECO:0000256" key="3">
    <source>
        <dbReference type="ARBA" id="ARBA00022840"/>
    </source>
</evidence>
<evidence type="ECO:0000256" key="2">
    <source>
        <dbReference type="ARBA" id="ARBA00022741"/>
    </source>
</evidence>
<dbReference type="InterPro" id="IPR001810">
    <property type="entry name" value="F-box_dom"/>
</dbReference>
<evidence type="ECO:0000259" key="6">
    <source>
        <dbReference type="SMART" id="SM00256"/>
    </source>
</evidence>
<dbReference type="InterPro" id="IPR036047">
    <property type="entry name" value="F-box-like_dom_sf"/>
</dbReference>
<protein>
    <recommendedName>
        <fullName evidence="6">F-box domain-containing protein</fullName>
    </recommendedName>
</protein>
<dbReference type="GO" id="GO:0051082">
    <property type="term" value="F:unfolded protein binding"/>
    <property type="evidence" value="ECO:0007669"/>
    <property type="project" value="InterPro"/>
</dbReference>
<dbReference type="SUPFAM" id="SSF81383">
    <property type="entry name" value="F-box domain"/>
    <property type="match status" value="1"/>
</dbReference>
<dbReference type="InterPro" id="IPR036890">
    <property type="entry name" value="HATPase_C_sf"/>
</dbReference>
<comment type="similarity">
    <text evidence="1">Belongs to the heat shock protein 90 family.</text>
</comment>
<keyword evidence="3" id="KW-0067">ATP-binding</keyword>
<dbReference type="GO" id="GO:0016887">
    <property type="term" value="F:ATP hydrolysis activity"/>
    <property type="evidence" value="ECO:0007669"/>
    <property type="project" value="InterPro"/>
</dbReference>